<accession>A0ABW6AR40</accession>
<evidence type="ECO:0000256" key="1">
    <source>
        <dbReference type="SAM" id="SignalP"/>
    </source>
</evidence>
<dbReference type="Proteomes" id="UP001597512">
    <property type="component" value="Unassembled WGS sequence"/>
</dbReference>
<dbReference type="SUPFAM" id="SSF49899">
    <property type="entry name" value="Concanavalin A-like lectins/glucanases"/>
    <property type="match status" value="1"/>
</dbReference>
<dbReference type="RefSeq" id="WP_381508273.1">
    <property type="nucleotide sequence ID" value="NZ_JBHUOM010000045.1"/>
</dbReference>
<dbReference type="InterPro" id="IPR013320">
    <property type="entry name" value="ConA-like_dom_sf"/>
</dbReference>
<evidence type="ECO:0000259" key="2">
    <source>
        <dbReference type="Pfam" id="PF18962"/>
    </source>
</evidence>
<dbReference type="Gene3D" id="2.60.120.200">
    <property type="match status" value="1"/>
</dbReference>
<dbReference type="NCBIfam" id="TIGR04183">
    <property type="entry name" value="Por_Secre_tail"/>
    <property type="match status" value="1"/>
</dbReference>
<gene>
    <name evidence="3" type="ORF">ACFS25_28945</name>
</gene>
<dbReference type="InterPro" id="IPR026444">
    <property type="entry name" value="Secre_tail"/>
</dbReference>
<evidence type="ECO:0000313" key="3">
    <source>
        <dbReference type="EMBL" id="MFD2937830.1"/>
    </source>
</evidence>
<organism evidence="3 4">
    <name type="scientific">Spirosoma flavum</name>
    <dbReference type="NCBI Taxonomy" id="2048557"/>
    <lineage>
        <taxon>Bacteria</taxon>
        <taxon>Pseudomonadati</taxon>
        <taxon>Bacteroidota</taxon>
        <taxon>Cytophagia</taxon>
        <taxon>Cytophagales</taxon>
        <taxon>Cytophagaceae</taxon>
        <taxon>Spirosoma</taxon>
    </lineage>
</organism>
<proteinExistence type="predicted"/>
<protein>
    <submittedName>
        <fullName evidence="3">T9SS type A sorting domain-containing protein</fullName>
    </submittedName>
</protein>
<keyword evidence="4" id="KW-1185">Reference proteome</keyword>
<feature type="signal peptide" evidence="1">
    <location>
        <begin position="1"/>
        <end position="22"/>
    </location>
</feature>
<name>A0ABW6AR40_9BACT</name>
<dbReference type="Pfam" id="PF18962">
    <property type="entry name" value="Por_Secre_tail"/>
    <property type="match status" value="1"/>
</dbReference>
<comment type="caution">
    <text evidence="3">The sequence shown here is derived from an EMBL/GenBank/DDBJ whole genome shotgun (WGS) entry which is preliminary data.</text>
</comment>
<keyword evidence="1" id="KW-0732">Signal</keyword>
<feature type="chain" id="PRO_5046362438" evidence="1">
    <location>
        <begin position="23"/>
        <end position="368"/>
    </location>
</feature>
<evidence type="ECO:0000313" key="4">
    <source>
        <dbReference type="Proteomes" id="UP001597512"/>
    </source>
</evidence>
<sequence length="368" mass="40810">MKTISCIAVAVLLLVCTVSVEAQSKLKLALHYPLSGTGNQLFNEVISNYNAVSASGVTSTDGIYRQPNTAAAFSQGISQLLFRDDLKTYLNPNGAGYSITCWVYTQPYTEGLQGRTPQSTDDRKQIFFAANSDKTNLFGLKVIKDNLMVDRYTDQVYPVKNWEFWLWRPNLFSAQGGWHMLLISVQNSFMKYKVYKPGDTGNTGSCCNCELSYVSGQDLSSAVYFGLGNNILTTTAVQKIDEFKVYSGSMNFSQMDSLYTKEKPPVAGRLAATDLSATQDSSEVIMTVYPNPVSDNLFIAVRGASPSEGVFTLYNTQGQVAYRRTVRLQIEKQVYEFTDLRSKGLKSGLYTLILSTDKTKKTAKVLIQ</sequence>
<dbReference type="EMBL" id="JBHUOM010000045">
    <property type="protein sequence ID" value="MFD2937830.1"/>
    <property type="molecule type" value="Genomic_DNA"/>
</dbReference>
<reference evidence="4" key="1">
    <citation type="journal article" date="2019" name="Int. J. Syst. Evol. Microbiol.">
        <title>The Global Catalogue of Microorganisms (GCM) 10K type strain sequencing project: providing services to taxonomists for standard genome sequencing and annotation.</title>
        <authorList>
            <consortium name="The Broad Institute Genomics Platform"/>
            <consortium name="The Broad Institute Genome Sequencing Center for Infectious Disease"/>
            <person name="Wu L."/>
            <person name="Ma J."/>
        </authorList>
    </citation>
    <scope>NUCLEOTIDE SEQUENCE [LARGE SCALE GENOMIC DNA]</scope>
    <source>
        <strain evidence="4">KCTC 52490</strain>
    </source>
</reference>
<feature type="domain" description="Secretion system C-terminal sorting" evidence="2">
    <location>
        <begin position="288"/>
        <end position="367"/>
    </location>
</feature>